<keyword evidence="4" id="KW-0238">DNA-binding</keyword>
<dbReference type="STRING" id="1802362.A2806_03895"/>
<protein>
    <recommendedName>
        <fullName evidence="10">HTH luxR-type domain-containing protein</fullName>
    </recommendedName>
</protein>
<dbReference type="GO" id="GO:0016987">
    <property type="term" value="F:sigma factor activity"/>
    <property type="evidence" value="ECO:0007669"/>
    <property type="project" value="UniProtKB-KW"/>
</dbReference>
<evidence type="ECO:0000259" key="6">
    <source>
        <dbReference type="Pfam" id="PF04542"/>
    </source>
</evidence>
<dbReference type="SUPFAM" id="SSF88659">
    <property type="entry name" value="Sigma3 and sigma4 domains of RNA polymerase sigma factors"/>
    <property type="match status" value="1"/>
</dbReference>
<evidence type="ECO:0008006" key="10">
    <source>
        <dbReference type="Google" id="ProtNLM"/>
    </source>
</evidence>
<keyword evidence="5" id="KW-0804">Transcription</keyword>
<evidence type="ECO:0000256" key="1">
    <source>
        <dbReference type="ARBA" id="ARBA00010641"/>
    </source>
</evidence>
<feature type="domain" description="RNA polymerase sigma factor 70 region 4 type 2" evidence="7">
    <location>
        <begin position="110"/>
        <end position="159"/>
    </location>
</feature>
<evidence type="ECO:0000256" key="3">
    <source>
        <dbReference type="ARBA" id="ARBA00023082"/>
    </source>
</evidence>
<dbReference type="EMBL" id="MHSS01000002">
    <property type="protein sequence ID" value="OHA48811.1"/>
    <property type="molecule type" value="Genomic_DNA"/>
</dbReference>
<dbReference type="PANTHER" id="PTHR43133">
    <property type="entry name" value="RNA POLYMERASE ECF-TYPE SIGMA FACTO"/>
    <property type="match status" value="1"/>
</dbReference>
<evidence type="ECO:0000313" key="9">
    <source>
        <dbReference type="Proteomes" id="UP000177629"/>
    </source>
</evidence>
<evidence type="ECO:0000256" key="4">
    <source>
        <dbReference type="ARBA" id="ARBA00023125"/>
    </source>
</evidence>
<dbReference type="PANTHER" id="PTHR43133:SF52">
    <property type="entry name" value="ECF RNA POLYMERASE SIGMA FACTOR SIGL"/>
    <property type="match status" value="1"/>
</dbReference>
<dbReference type="InterPro" id="IPR013325">
    <property type="entry name" value="RNA_pol_sigma_r2"/>
</dbReference>
<dbReference type="SUPFAM" id="SSF88946">
    <property type="entry name" value="Sigma2 domain of RNA polymerase sigma factors"/>
    <property type="match status" value="1"/>
</dbReference>
<dbReference type="InterPro" id="IPR013249">
    <property type="entry name" value="RNA_pol_sigma70_r4_t2"/>
</dbReference>
<proteinExistence type="inferred from homology"/>
<dbReference type="GO" id="GO:0003677">
    <property type="term" value="F:DNA binding"/>
    <property type="evidence" value="ECO:0007669"/>
    <property type="project" value="UniProtKB-KW"/>
</dbReference>
<dbReference type="Proteomes" id="UP000177629">
    <property type="component" value="Unassembled WGS sequence"/>
</dbReference>
<keyword evidence="3" id="KW-0731">Sigma factor</keyword>
<evidence type="ECO:0000313" key="8">
    <source>
        <dbReference type="EMBL" id="OHA48811.1"/>
    </source>
</evidence>
<dbReference type="Gene3D" id="1.10.10.10">
    <property type="entry name" value="Winged helix-like DNA-binding domain superfamily/Winged helix DNA-binding domain"/>
    <property type="match status" value="1"/>
</dbReference>
<comment type="caution">
    <text evidence="8">The sequence shown here is derived from an EMBL/GenBank/DDBJ whole genome shotgun (WGS) entry which is preliminary data.</text>
</comment>
<comment type="similarity">
    <text evidence="1">Belongs to the sigma-70 factor family. ECF subfamily.</text>
</comment>
<dbReference type="CDD" id="cd06171">
    <property type="entry name" value="Sigma70_r4"/>
    <property type="match status" value="1"/>
</dbReference>
<keyword evidence="2" id="KW-0805">Transcription regulation</keyword>
<dbReference type="GO" id="GO:0006352">
    <property type="term" value="P:DNA-templated transcription initiation"/>
    <property type="evidence" value="ECO:0007669"/>
    <property type="project" value="InterPro"/>
</dbReference>
<dbReference type="Pfam" id="PF04542">
    <property type="entry name" value="Sigma70_r2"/>
    <property type="match status" value="1"/>
</dbReference>
<feature type="domain" description="RNA polymerase sigma-70 region 2" evidence="6">
    <location>
        <begin position="12"/>
        <end position="77"/>
    </location>
</feature>
<dbReference type="AlphaFoldDB" id="A0A1G2PMF0"/>
<gene>
    <name evidence="8" type="ORF">A2806_03895</name>
</gene>
<dbReference type="InterPro" id="IPR014284">
    <property type="entry name" value="RNA_pol_sigma-70_dom"/>
</dbReference>
<evidence type="ECO:0000256" key="2">
    <source>
        <dbReference type="ARBA" id="ARBA00023015"/>
    </source>
</evidence>
<sequence>MSIHEREFLNAYDQYADALFRHCYFRIHDRERAKDLVQETFTKTWEYLVDGKEVKNMRAFLYRVATNLVIDEARKKKPISLDLLQEEKGFDPGHDPLERTQHMIDAKTIVSYLSRLDPHHKEVVVMRYIDGLGPKEIAKILGETENTVSVRLHRAIQRLRSLVTAYE</sequence>
<dbReference type="InterPro" id="IPR036388">
    <property type="entry name" value="WH-like_DNA-bd_sf"/>
</dbReference>
<evidence type="ECO:0000259" key="7">
    <source>
        <dbReference type="Pfam" id="PF08281"/>
    </source>
</evidence>
<dbReference type="InterPro" id="IPR007627">
    <property type="entry name" value="RNA_pol_sigma70_r2"/>
</dbReference>
<evidence type="ECO:0000256" key="5">
    <source>
        <dbReference type="ARBA" id="ARBA00023163"/>
    </source>
</evidence>
<dbReference type="InterPro" id="IPR013324">
    <property type="entry name" value="RNA_pol_sigma_r3/r4-like"/>
</dbReference>
<dbReference type="InterPro" id="IPR039425">
    <property type="entry name" value="RNA_pol_sigma-70-like"/>
</dbReference>
<dbReference type="Pfam" id="PF08281">
    <property type="entry name" value="Sigma70_r4_2"/>
    <property type="match status" value="1"/>
</dbReference>
<dbReference type="Gene3D" id="1.10.1740.10">
    <property type="match status" value="1"/>
</dbReference>
<organism evidence="8 9">
    <name type="scientific">Candidatus Terrybacteria bacterium RIFCSPHIGHO2_01_FULL_48_17</name>
    <dbReference type="NCBI Taxonomy" id="1802362"/>
    <lineage>
        <taxon>Bacteria</taxon>
        <taxon>Candidatus Terryibacteriota</taxon>
    </lineage>
</organism>
<accession>A0A1G2PMF0</accession>
<dbReference type="NCBIfam" id="TIGR02937">
    <property type="entry name" value="sigma70-ECF"/>
    <property type="match status" value="1"/>
</dbReference>
<reference evidence="8 9" key="1">
    <citation type="journal article" date="2016" name="Nat. Commun.">
        <title>Thousands of microbial genomes shed light on interconnected biogeochemical processes in an aquifer system.</title>
        <authorList>
            <person name="Anantharaman K."/>
            <person name="Brown C.T."/>
            <person name="Hug L.A."/>
            <person name="Sharon I."/>
            <person name="Castelle C.J."/>
            <person name="Probst A.J."/>
            <person name="Thomas B.C."/>
            <person name="Singh A."/>
            <person name="Wilkins M.J."/>
            <person name="Karaoz U."/>
            <person name="Brodie E.L."/>
            <person name="Williams K.H."/>
            <person name="Hubbard S.S."/>
            <person name="Banfield J.F."/>
        </authorList>
    </citation>
    <scope>NUCLEOTIDE SEQUENCE [LARGE SCALE GENOMIC DNA]</scope>
</reference>
<name>A0A1G2PMF0_9BACT</name>